<dbReference type="InterPro" id="IPR052336">
    <property type="entry name" value="MlaD_Phospholipid_Transporter"/>
</dbReference>
<dbReference type="PRINTS" id="PR01782">
    <property type="entry name" value="MCEVIRFACTOR"/>
</dbReference>
<dbReference type="AlphaFoldDB" id="A0A543A2J7"/>
<protein>
    <submittedName>
        <fullName evidence="3">Phospholipid/cholesterol/gamma-HCH transport system substrate-binding protein</fullName>
    </submittedName>
</protein>
<name>A0A543A2J7_9ACTN</name>
<evidence type="ECO:0000259" key="2">
    <source>
        <dbReference type="Pfam" id="PF11887"/>
    </source>
</evidence>
<dbReference type="Pfam" id="PF11887">
    <property type="entry name" value="Mce4_CUP1"/>
    <property type="match status" value="1"/>
</dbReference>
<gene>
    <name evidence="3" type="ORF">FB381_0683</name>
</gene>
<evidence type="ECO:0000313" key="3">
    <source>
        <dbReference type="EMBL" id="TQL66817.1"/>
    </source>
</evidence>
<accession>A0A543A2J7</accession>
<dbReference type="NCBIfam" id="TIGR00996">
    <property type="entry name" value="Mtu_fam_mce"/>
    <property type="match status" value="1"/>
</dbReference>
<comment type="caution">
    <text evidence="3">The sequence shown here is derived from an EMBL/GenBank/DDBJ whole genome shotgun (WGS) entry which is preliminary data.</text>
</comment>
<feature type="domain" description="Mammalian cell entry C-terminal" evidence="2">
    <location>
        <begin position="124"/>
        <end position="290"/>
    </location>
</feature>
<dbReference type="GO" id="GO:0005576">
    <property type="term" value="C:extracellular region"/>
    <property type="evidence" value="ECO:0007669"/>
    <property type="project" value="TreeGrafter"/>
</dbReference>
<feature type="domain" description="Mce/MlaD" evidence="1">
    <location>
        <begin position="43"/>
        <end position="117"/>
    </location>
</feature>
<dbReference type="OrthoDB" id="5241191at2"/>
<sequence length="337" mass="36652">MARYPKTFAERNKVVLALVGIAAMSLTFFATFHADDLPIVGGGRTYQAYFAEAGGIRAGDEARVAGVKVGEVTGIELSKDKVLVSFRAKDVSLGGQTTASIKVKTLLGRKFLALDPGGSGRLSDPIPLSRTTTPYDVNAAFSDLSTTVDEIDMDQVEESMDALSTTFKDTPEDVRGMVSGLTRLSRTVSSRDQELAELMRTTSKVTGTLADRNDEIGLLIEDGDKLLDELAARRESIHQMLTHTDDLAKQVKGLIADNQKRLRPALEKLDQVAKVLQRNQDHLDKALSQIGAYYRVIGASMSNGPWIDVYGCGLFDKDQAPVLDNDVNRDCRPGAKK</sequence>
<proteinExistence type="predicted"/>
<keyword evidence="4" id="KW-1185">Reference proteome</keyword>
<dbReference type="Gene3D" id="1.10.287.950">
    <property type="entry name" value="Methyl-accepting chemotaxis protein"/>
    <property type="match status" value="1"/>
</dbReference>
<dbReference type="PANTHER" id="PTHR33371">
    <property type="entry name" value="INTERMEMBRANE PHOSPHOLIPID TRANSPORT SYSTEM BINDING PROTEIN MLAD-RELATED"/>
    <property type="match status" value="1"/>
</dbReference>
<dbReference type="EMBL" id="VFOV01000001">
    <property type="protein sequence ID" value="TQL66817.1"/>
    <property type="molecule type" value="Genomic_DNA"/>
</dbReference>
<dbReference type="SUPFAM" id="SSF58104">
    <property type="entry name" value="Methyl-accepting chemotaxis protein (MCP) signaling domain"/>
    <property type="match status" value="1"/>
</dbReference>
<dbReference type="Proteomes" id="UP000320209">
    <property type="component" value="Unassembled WGS sequence"/>
</dbReference>
<dbReference type="InterPro" id="IPR024516">
    <property type="entry name" value="Mce_C"/>
</dbReference>
<organism evidence="3 4">
    <name type="scientific">Nocardioides albertanoniae</name>
    <dbReference type="NCBI Taxonomy" id="1175486"/>
    <lineage>
        <taxon>Bacteria</taxon>
        <taxon>Bacillati</taxon>
        <taxon>Actinomycetota</taxon>
        <taxon>Actinomycetes</taxon>
        <taxon>Propionibacteriales</taxon>
        <taxon>Nocardioidaceae</taxon>
        <taxon>Nocardioides</taxon>
    </lineage>
</organism>
<dbReference type="InterPro" id="IPR005693">
    <property type="entry name" value="Mce"/>
</dbReference>
<dbReference type="RefSeq" id="WP_141778981.1">
    <property type="nucleotide sequence ID" value="NZ_VFOV01000001.1"/>
</dbReference>
<dbReference type="InterPro" id="IPR003399">
    <property type="entry name" value="Mce/MlaD"/>
</dbReference>
<reference evidence="3 4" key="1">
    <citation type="submission" date="2019-06" db="EMBL/GenBank/DDBJ databases">
        <title>Sequencing the genomes of 1000 actinobacteria strains.</title>
        <authorList>
            <person name="Klenk H.-P."/>
        </authorList>
    </citation>
    <scope>NUCLEOTIDE SEQUENCE [LARGE SCALE GENOMIC DNA]</scope>
    <source>
        <strain evidence="3 4">DSM 25218</strain>
    </source>
</reference>
<dbReference type="PANTHER" id="PTHR33371:SF18">
    <property type="entry name" value="MCE-FAMILY PROTEIN MCE3C"/>
    <property type="match status" value="1"/>
</dbReference>
<dbReference type="Pfam" id="PF02470">
    <property type="entry name" value="MlaD"/>
    <property type="match status" value="1"/>
</dbReference>
<evidence type="ECO:0000259" key="1">
    <source>
        <dbReference type="Pfam" id="PF02470"/>
    </source>
</evidence>
<evidence type="ECO:0000313" key="4">
    <source>
        <dbReference type="Proteomes" id="UP000320209"/>
    </source>
</evidence>